<dbReference type="InterPro" id="IPR046496">
    <property type="entry name" value="DUF6589"/>
</dbReference>
<sequence>MSEHVIFIHGDLLTKERVDAVWNSRRIEHIPKNRLQYVVFLPGLFHYKMACADVLWHTYIQPKEGREDENSLYRHVGILQPDETGKMVSKPGFQRVHDVIHHDIWASMLDCWHLEAQGWNHDWSTLEKFSASEPSWKDIVDMSYSIINNKPPTQRDKRFENQTLRNRDELLYIDLCQAMNAGDVGHVEASFLPWIYMFKGTGKHKYALQMRRFLTNLQFNYPESLSDIIQMNLLCNPTGKAFAFRAVDWLVERNNLYTKVIFHGAGPNGTLEHIIKESPLIEVYRNCHVTMENAFHLQHHTIRHAPHSVTKMIRKLTALIEEKHSHVRKDCRGALQSVPDQIAAGISLAQEEKMDMPVSEEDTGSFELEVDDFFD</sequence>
<evidence type="ECO:0000259" key="1">
    <source>
        <dbReference type="Pfam" id="PF20231"/>
    </source>
</evidence>
<dbReference type="HOGENOM" id="CLU_009487_6_1_1"/>
<evidence type="ECO:0000313" key="2">
    <source>
        <dbReference type="EMBL" id="KIK97972.1"/>
    </source>
</evidence>
<dbReference type="Pfam" id="PF20231">
    <property type="entry name" value="DUF6589"/>
    <property type="match status" value="1"/>
</dbReference>
<reference evidence="2 3" key="1">
    <citation type="submission" date="2014-04" db="EMBL/GenBank/DDBJ databases">
        <authorList>
            <consortium name="DOE Joint Genome Institute"/>
            <person name="Kuo A."/>
            <person name="Kohler A."/>
            <person name="Jargeat P."/>
            <person name="Nagy L.G."/>
            <person name="Floudas D."/>
            <person name="Copeland A."/>
            <person name="Barry K.W."/>
            <person name="Cichocki N."/>
            <person name="Veneault-Fourrey C."/>
            <person name="LaButti K."/>
            <person name="Lindquist E.A."/>
            <person name="Lipzen A."/>
            <person name="Lundell T."/>
            <person name="Morin E."/>
            <person name="Murat C."/>
            <person name="Sun H."/>
            <person name="Tunlid A."/>
            <person name="Henrissat B."/>
            <person name="Grigoriev I.V."/>
            <person name="Hibbett D.S."/>
            <person name="Martin F."/>
            <person name="Nordberg H.P."/>
            <person name="Cantor M.N."/>
            <person name="Hua S.X."/>
        </authorList>
    </citation>
    <scope>NUCLEOTIDE SEQUENCE [LARGE SCALE GENOMIC DNA]</scope>
    <source>
        <strain evidence="2 3">Ve08.2h10</strain>
    </source>
</reference>
<evidence type="ECO:0000313" key="3">
    <source>
        <dbReference type="Proteomes" id="UP000054538"/>
    </source>
</evidence>
<gene>
    <name evidence="2" type="ORF">PAXRUDRAFT_135182</name>
</gene>
<feature type="domain" description="DUF6589" evidence="1">
    <location>
        <begin position="3"/>
        <end position="304"/>
    </location>
</feature>
<dbReference type="STRING" id="930991.A0A0D0DI58"/>
<dbReference type="InParanoid" id="A0A0D0DI58"/>
<dbReference type="Proteomes" id="UP000054538">
    <property type="component" value="Unassembled WGS sequence"/>
</dbReference>
<keyword evidence="3" id="KW-1185">Reference proteome</keyword>
<accession>A0A0D0DI58</accession>
<dbReference type="EMBL" id="KN824912">
    <property type="protein sequence ID" value="KIK97972.1"/>
    <property type="molecule type" value="Genomic_DNA"/>
</dbReference>
<dbReference type="AlphaFoldDB" id="A0A0D0DI58"/>
<dbReference type="OrthoDB" id="4743193at2759"/>
<name>A0A0D0DI58_9AGAM</name>
<protein>
    <recommendedName>
        <fullName evidence="1">DUF6589 domain-containing protein</fullName>
    </recommendedName>
</protein>
<organism evidence="2 3">
    <name type="scientific">Paxillus rubicundulus Ve08.2h10</name>
    <dbReference type="NCBI Taxonomy" id="930991"/>
    <lineage>
        <taxon>Eukaryota</taxon>
        <taxon>Fungi</taxon>
        <taxon>Dikarya</taxon>
        <taxon>Basidiomycota</taxon>
        <taxon>Agaricomycotina</taxon>
        <taxon>Agaricomycetes</taxon>
        <taxon>Agaricomycetidae</taxon>
        <taxon>Boletales</taxon>
        <taxon>Paxilineae</taxon>
        <taxon>Paxillaceae</taxon>
        <taxon>Paxillus</taxon>
    </lineage>
</organism>
<reference evidence="3" key="2">
    <citation type="submission" date="2015-01" db="EMBL/GenBank/DDBJ databases">
        <title>Evolutionary Origins and Diversification of the Mycorrhizal Mutualists.</title>
        <authorList>
            <consortium name="DOE Joint Genome Institute"/>
            <consortium name="Mycorrhizal Genomics Consortium"/>
            <person name="Kohler A."/>
            <person name="Kuo A."/>
            <person name="Nagy L.G."/>
            <person name="Floudas D."/>
            <person name="Copeland A."/>
            <person name="Barry K.W."/>
            <person name="Cichocki N."/>
            <person name="Veneault-Fourrey C."/>
            <person name="LaButti K."/>
            <person name="Lindquist E.A."/>
            <person name="Lipzen A."/>
            <person name="Lundell T."/>
            <person name="Morin E."/>
            <person name="Murat C."/>
            <person name="Riley R."/>
            <person name="Ohm R."/>
            <person name="Sun H."/>
            <person name="Tunlid A."/>
            <person name="Henrissat B."/>
            <person name="Grigoriev I.V."/>
            <person name="Hibbett D.S."/>
            <person name="Martin F."/>
        </authorList>
    </citation>
    <scope>NUCLEOTIDE SEQUENCE [LARGE SCALE GENOMIC DNA]</scope>
    <source>
        <strain evidence="3">Ve08.2h10</strain>
    </source>
</reference>
<proteinExistence type="predicted"/>